<protein>
    <submittedName>
        <fullName evidence="1">Uncharacterized protein</fullName>
    </submittedName>
</protein>
<dbReference type="EMBL" id="JADIMT010000097">
    <property type="protein sequence ID" value="MBO8437026.1"/>
    <property type="molecule type" value="Genomic_DNA"/>
</dbReference>
<sequence>MIDEMGREINGDVKNVAFEDGTPVSDITAISLDNPWLLDFEAEAYVTLSFYNSVFKEPNKDEVEVLLDDSYTLPELEDTDEAFFLGWTNEANYSSSKSFKAGESVDVSALSTQERYFSPLYVTYDVSFLVQDLDGNRNNEANFGETVNLIALIRNTGSATSGFAMSLGDIESGNGYMLTRNGNPDKSFNNVKPGNVAAMAGNRSTVVRSSTSLNEDYLLSNEAQDSYSLRIPRSEETDHTLVIPVNITVPMKGTMTKNVELKITQPEFKAIVAGYRFDDYDGNDDDTINPGETIGLDVSFTSPAAADSGYSVSSVLTSPDPGVVIEQGRANYSRIENGIYTTTGGTYTTSTSGMNPRSSKAYSFKIPGSFTADSVKLEFTLTDNIGSTFIVPLTLPVSTVDADIRLTKWELYETKGDGDGTLNPGETVRIGYIFHNSGNSDLENARVMFSTKTPGVKIGDTVDTWSRIGSGVYANCTSTMTSGSRTNVSSDDGVNLTIGKDYEAGTPVVLNWKMTGLGAPVEGWTGTITIPVSKTKSDVSISGYGFFDPEENDDGIISPGERGTIDIAIRNTGSVDIRNLTYRFSTESDVVTITAPGPFKYTNTLKKGSTYISSSHSSTTSSFSLSERGKGEFRVSRVAEPGSMEKIDVLISDGINTWEKSIYVQIKNPDSELKVQKRSIIDSGNGDGIVNIGETGYLDILLYNDGESDVDNITATFSSETEGVIITKGSYNFGSLRGNSYKTIRSGNSSYTSSSGPALSTSLQNKSDNCFSFRIAGDAEEGERAELTLTLSNGYQEWDVPITFIITKPALGVDPTISLSGKDSYELVYPGEELKFSIKLKNTSSATIESPKFVVSTESEFLRLPKRAFSLSSSISKNNTYTYTINKDNEMPVVSASAPEGSKIKVTFTFSDLTGAAKEESVYLTVGKEAFDPVISNVRITGLDINGNENIVPGGYAFIDAAVLNRGPESANVRVSITSSDPALTVNTRSIQIGDVRPGYSFVLSNPSERYNYSNRGKATSGMIDGAGAEIRISPDAAPGLHEAEINIYADGVLAESGTARIYVE</sequence>
<name>A0A9D9E2K6_9SPIO</name>
<proteinExistence type="predicted"/>
<dbReference type="AlphaFoldDB" id="A0A9D9E2K6"/>
<reference evidence="1" key="1">
    <citation type="submission" date="2020-10" db="EMBL/GenBank/DDBJ databases">
        <authorList>
            <person name="Gilroy R."/>
        </authorList>
    </citation>
    <scope>NUCLEOTIDE SEQUENCE</scope>
    <source>
        <strain evidence="1">7293</strain>
    </source>
</reference>
<comment type="caution">
    <text evidence="1">The sequence shown here is derived from an EMBL/GenBank/DDBJ whole genome shotgun (WGS) entry which is preliminary data.</text>
</comment>
<reference evidence="1" key="2">
    <citation type="journal article" date="2021" name="PeerJ">
        <title>Extensive microbial diversity within the chicken gut microbiome revealed by metagenomics and culture.</title>
        <authorList>
            <person name="Gilroy R."/>
            <person name="Ravi A."/>
            <person name="Getino M."/>
            <person name="Pursley I."/>
            <person name="Horton D.L."/>
            <person name="Alikhan N.F."/>
            <person name="Baker D."/>
            <person name="Gharbi K."/>
            <person name="Hall N."/>
            <person name="Watson M."/>
            <person name="Adriaenssens E.M."/>
            <person name="Foster-Nyarko E."/>
            <person name="Jarju S."/>
            <person name="Secka A."/>
            <person name="Antonio M."/>
            <person name="Oren A."/>
            <person name="Chaudhuri R.R."/>
            <person name="La Ragione R."/>
            <person name="Hildebrand F."/>
            <person name="Pallen M.J."/>
        </authorList>
    </citation>
    <scope>NUCLEOTIDE SEQUENCE</scope>
    <source>
        <strain evidence="1">7293</strain>
    </source>
</reference>
<dbReference type="Proteomes" id="UP000823615">
    <property type="component" value="Unassembled WGS sequence"/>
</dbReference>
<gene>
    <name evidence="1" type="ORF">IAA97_08615</name>
</gene>
<evidence type="ECO:0000313" key="2">
    <source>
        <dbReference type="Proteomes" id="UP000823615"/>
    </source>
</evidence>
<organism evidence="1 2">
    <name type="scientific">Candidatus Ornithospirochaeta stercoripullorum</name>
    <dbReference type="NCBI Taxonomy" id="2840899"/>
    <lineage>
        <taxon>Bacteria</taxon>
        <taxon>Pseudomonadati</taxon>
        <taxon>Spirochaetota</taxon>
        <taxon>Spirochaetia</taxon>
        <taxon>Spirochaetales</taxon>
        <taxon>Spirochaetaceae</taxon>
        <taxon>Spirochaetaceae incertae sedis</taxon>
        <taxon>Candidatus Ornithospirochaeta</taxon>
    </lineage>
</organism>
<evidence type="ECO:0000313" key="1">
    <source>
        <dbReference type="EMBL" id="MBO8437026.1"/>
    </source>
</evidence>
<accession>A0A9D9E2K6</accession>